<proteinExistence type="predicted"/>
<evidence type="ECO:0000256" key="1">
    <source>
        <dbReference type="SAM" id="MobiDB-lite"/>
    </source>
</evidence>
<dbReference type="EMBL" id="SRLO01000058">
    <property type="protein sequence ID" value="TNN80093.1"/>
    <property type="molecule type" value="Genomic_DNA"/>
</dbReference>
<name>A0A4Z2ISC2_9TELE</name>
<accession>A0A4Z2ISC2</accession>
<evidence type="ECO:0000313" key="3">
    <source>
        <dbReference type="Proteomes" id="UP000314294"/>
    </source>
</evidence>
<gene>
    <name evidence="2" type="ORF">EYF80_009745</name>
</gene>
<sequence length="106" mass="11480">MLPVNPRGVAGLFPSRVRSDSRPKQMSASRRRRTLCPEPEAGGEQGERAKVSRPRGSGPEAPAPASSEEAMHGCRIAARPGPPPSKVGPDWLDRHRGENGRPQLKR</sequence>
<keyword evidence="3" id="KW-1185">Reference proteome</keyword>
<organism evidence="2 3">
    <name type="scientific">Liparis tanakae</name>
    <name type="common">Tanaka's snailfish</name>
    <dbReference type="NCBI Taxonomy" id="230148"/>
    <lineage>
        <taxon>Eukaryota</taxon>
        <taxon>Metazoa</taxon>
        <taxon>Chordata</taxon>
        <taxon>Craniata</taxon>
        <taxon>Vertebrata</taxon>
        <taxon>Euteleostomi</taxon>
        <taxon>Actinopterygii</taxon>
        <taxon>Neopterygii</taxon>
        <taxon>Teleostei</taxon>
        <taxon>Neoteleostei</taxon>
        <taxon>Acanthomorphata</taxon>
        <taxon>Eupercaria</taxon>
        <taxon>Perciformes</taxon>
        <taxon>Cottioidei</taxon>
        <taxon>Cottales</taxon>
        <taxon>Liparidae</taxon>
        <taxon>Liparis</taxon>
    </lineage>
</organism>
<protein>
    <submittedName>
        <fullName evidence="2">Uncharacterized protein</fullName>
    </submittedName>
</protein>
<comment type="caution">
    <text evidence="2">The sequence shown here is derived from an EMBL/GenBank/DDBJ whole genome shotgun (WGS) entry which is preliminary data.</text>
</comment>
<feature type="region of interest" description="Disordered" evidence="1">
    <location>
        <begin position="1"/>
        <end position="106"/>
    </location>
</feature>
<dbReference type="Proteomes" id="UP000314294">
    <property type="component" value="Unassembled WGS sequence"/>
</dbReference>
<feature type="compositionally biased region" description="Low complexity" evidence="1">
    <location>
        <begin position="54"/>
        <end position="68"/>
    </location>
</feature>
<dbReference type="AlphaFoldDB" id="A0A4Z2ISC2"/>
<evidence type="ECO:0000313" key="2">
    <source>
        <dbReference type="EMBL" id="TNN80093.1"/>
    </source>
</evidence>
<reference evidence="2 3" key="1">
    <citation type="submission" date="2019-03" db="EMBL/GenBank/DDBJ databases">
        <title>First draft genome of Liparis tanakae, snailfish: a comprehensive survey of snailfish specific genes.</title>
        <authorList>
            <person name="Kim W."/>
            <person name="Song I."/>
            <person name="Jeong J.-H."/>
            <person name="Kim D."/>
            <person name="Kim S."/>
            <person name="Ryu S."/>
            <person name="Song J.Y."/>
            <person name="Lee S.K."/>
        </authorList>
    </citation>
    <scope>NUCLEOTIDE SEQUENCE [LARGE SCALE GENOMIC DNA]</scope>
    <source>
        <tissue evidence="2">Muscle</tissue>
    </source>
</reference>